<name>A0A2P2PV65_RHIMU</name>
<dbReference type="EMBL" id="GGEC01078160">
    <property type="protein sequence ID" value="MBX58644.1"/>
    <property type="molecule type" value="Transcribed_RNA"/>
</dbReference>
<reference evidence="1" key="1">
    <citation type="submission" date="2018-02" db="EMBL/GenBank/DDBJ databases">
        <title>Rhizophora mucronata_Transcriptome.</title>
        <authorList>
            <person name="Meera S.P."/>
            <person name="Sreeshan A."/>
            <person name="Augustine A."/>
        </authorList>
    </citation>
    <scope>NUCLEOTIDE SEQUENCE</scope>
    <source>
        <tissue evidence="1">Leaf</tissue>
    </source>
</reference>
<organism evidence="1">
    <name type="scientific">Rhizophora mucronata</name>
    <name type="common">Asiatic mangrove</name>
    <dbReference type="NCBI Taxonomy" id="61149"/>
    <lineage>
        <taxon>Eukaryota</taxon>
        <taxon>Viridiplantae</taxon>
        <taxon>Streptophyta</taxon>
        <taxon>Embryophyta</taxon>
        <taxon>Tracheophyta</taxon>
        <taxon>Spermatophyta</taxon>
        <taxon>Magnoliopsida</taxon>
        <taxon>eudicotyledons</taxon>
        <taxon>Gunneridae</taxon>
        <taxon>Pentapetalae</taxon>
        <taxon>rosids</taxon>
        <taxon>fabids</taxon>
        <taxon>Malpighiales</taxon>
        <taxon>Rhizophoraceae</taxon>
        <taxon>Rhizophora</taxon>
    </lineage>
</organism>
<proteinExistence type="predicted"/>
<sequence>MAILLTGIIQPFSRFFQQQLKLVKGDSSNKLI</sequence>
<evidence type="ECO:0000313" key="1">
    <source>
        <dbReference type="EMBL" id="MBX58644.1"/>
    </source>
</evidence>
<protein>
    <submittedName>
        <fullName evidence="1">Uncharacterized protein</fullName>
    </submittedName>
</protein>
<accession>A0A2P2PV65</accession>
<dbReference type="AlphaFoldDB" id="A0A2P2PV65"/>